<dbReference type="PANTHER" id="PTHR47990">
    <property type="entry name" value="2-OXOGLUTARATE (2OG) AND FE(II)-DEPENDENT OXYGENASE SUPERFAMILY PROTEIN-RELATED"/>
    <property type="match status" value="1"/>
</dbReference>
<organism evidence="4 5">
    <name type="scientific">Pestalotiopsis fici (strain W106-1 / CGMCC3.15140)</name>
    <dbReference type="NCBI Taxonomy" id="1229662"/>
    <lineage>
        <taxon>Eukaryota</taxon>
        <taxon>Fungi</taxon>
        <taxon>Dikarya</taxon>
        <taxon>Ascomycota</taxon>
        <taxon>Pezizomycotina</taxon>
        <taxon>Sordariomycetes</taxon>
        <taxon>Xylariomycetidae</taxon>
        <taxon>Amphisphaeriales</taxon>
        <taxon>Sporocadaceae</taxon>
        <taxon>Pestalotiopsis</taxon>
    </lineage>
</organism>
<dbReference type="GO" id="GO:0046872">
    <property type="term" value="F:metal ion binding"/>
    <property type="evidence" value="ECO:0007669"/>
    <property type="project" value="UniProtKB-KW"/>
</dbReference>
<dbReference type="Proteomes" id="UP000030651">
    <property type="component" value="Unassembled WGS sequence"/>
</dbReference>
<dbReference type="RefSeq" id="XP_007832801.1">
    <property type="nucleotide sequence ID" value="XM_007834610.1"/>
</dbReference>
<dbReference type="InterPro" id="IPR026992">
    <property type="entry name" value="DIOX_N"/>
</dbReference>
<evidence type="ECO:0000259" key="3">
    <source>
        <dbReference type="PROSITE" id="PS51471"/>
    </source>
</evidence>
<evidence type="ECO:0000256" key="2">
    <source>
        <dbReference type="RuleBase" id="RU003682"/>
    </source>
</evidence>
<reference evidence="5" key="1">
    <citation type="journal article" date="2015" name="BMC Genomics">
        <title>Genomic and transcriptomic analysis of the endophytic fungus Pestalotiopsis fici reveals its lifestyle and high potential for synthesis of natural products.</title>
        <authorList>
            <person name="Wang X."/>
            <person name="Zhang X."/>
            <person name="Liu L."/>
            <person name="Xiang M."/>
            <person name="Wang W."/>
            <person name="Sun X."/>
            <person name="Che Y."/>
            <person name="Guo L."/>
            <person name="Liu G."/>
            <person name="Guo L."/>
            <person name="Wang C."/>
            <person name="Yin W.B."/>
            <person name="Stadler M."/>
            <person name="Zhang X."/>
            <person name="Liu X."/>
        </authorList>
    </citation>
    <scope>NUCLEOTIDE SEQUENCE [LARGE SCALE GENOMIC DNA]</scope>
    <source>
        <strain evidence="5">W106-1 / CGMCC3.15140</strain>
    </source>
</reference>
<evidence type="ECO:0000313" key="4">
    <source>
        <dbReference type="EMBL" id="ETS81027.1"/>
    </source>
</evidence>
<dbReference type="EMBL" id="KI912112">
    <property type="protein sequence ID" value="ETS81027.1"/>
    <property type="molecule type" value="Genomic_DNA"/>
</dbReference>
<dbReference type="GO" id="GO:0044283">
    <property type="term" value="P:small molecule biosynthetic process"/>
    <property type="evidence" value="ECO:0007669"/>
    <property type="project" value="UniProtKB-ARBA"/>
</dbReference>
<dbReference type="eggNOG" id="KOG0143">
    <property type="taxonomic scope" value="Eukaryota"/>
</dbReference>
<dbReference type="OrthoDB" id="288590at2759"/>
<proteinExistence type="inferred from homology"/>
<dbReference type="Pfam" id="PF14226">
    <property type="entry name" value="DIOX_N"/>
    <property type="match status" value="1"/>
</dbReference>
<dbReference type="PROSITE" id="PS51471">
    <property type="entry name" value="FE2OG_OXY"/>
    <property type="match status" value="1"/>
</dbReference>
<keyword evidence="2" id="KW-0560">Oxidoreductase</keyword>
<dbReference type="InterPro" id="IPR044861">
    <property type="entry name" value="IPNS-like_FE2OG_OXY"/>
</dbReference>
<dbReference type="PRINTS" id="PR00682">
    <property type="entry name" value="IPNSYNTHASE"/>
</dbReference>
<dbReference type="OMA" id="FAVANMD"/>
<protein>
    <recommendedName>
        <fullName evidence="3">Fe2OG dioxygenase domain-containing protein</fullName>
    </recommendedName>
</protein>
<dbReference type="InParanoid" id="W3X6J7"/>
<dbReference type="InterPro" id="IPR005123">
    <property type="entry name" value="Oxoglu/Fe-dep_dioxygenase_dom"/>
</dbReference>
<evidence type="ECO:0000256" key="1">
    <source>
        <dbReference type="ARBA" id="ARBA00008056"/>
    </source>
</evidence>
<evidence type="ECO:0000313" key="5">
    <source>
        <dbReference type="Proteomes" id="UP000030651"/>
    </source>
</evidence>
<dbReference type="HOGENOM" id="CLU_010119_6_1_1"/>
<dbReference type="InterPro" id="IPR050231">
    <property type="entry name" value="Iron_ascorbate_oxido_reductase"/>
</dbReference>
<dbReference type="Pfam" id="PF03171">
    <property type="entry name" value="2OG-FeII_Oxy"/>
    <property type="match status" value="1"/>
</dbReference>
<dbReference type="KEGG" id="pfy:PFICI_06029"/>
<keyword evidence="5" id="KW-1185">Reference proteome</keyword>
<gene>
    <name evidence="4" type="ORF">PFICI_06029</name>
</gene>
<dbReference type="Gene3D" id="2.60.120.330">
    <property type="entry name" value="B-lactam Antibiotic, Isopenicillin N Synthase, Chain"/>
    <property type="match status" value="1"/>
</dbReference>
<keyword evidence="2" id="KW-0479">Metal-binding</keyword>
<dbReference type="GO" id="GO:0016491">
    <property type="term" value="F:oxidoreductase activity"/>
    <property type="evidence" value="ECO:0007669"/>
    <property type="project" value="UniProtKB-KW"/>
</dbReference>
<accession>W3X6J7</accession>
<dbReference type="AlphaFoldDB" id="W3X6J7"/>
<dbReference type="SUPFAM" id="SSF51197">
    <property type="entry name" value="Clavaminate synthase-like"/>
    <property type="match status" value="1"/>
</dbReference>
<name>W3X6J7_PESFW</name>
<sequence>MPKSQAPIPVVDFGAFSTSDPAARSRIAAELTSACRHVGFVYVRNHGIPAALLEEAFSWSQRLFDLPREQKMLAPHPPGPDVHRGYSWPGLEKVSQYIHAAGDGNDAEAQRVGKELRKVEDCKESYEIGSETFARQPNVWLPENVLPGFRTFMTSFYWRCFETGQQLLRALAIGLGIDDEDFFLKFHSGENAQLRLLHYPPIETERLESNAVARMPAHSDWGTITMLFQDECGGLQVEDPNHPGHFVDVIPLEGTLVMNVGDLLMRWSNDYLRSTLHRVTVPRKTASGIEDGKSHAMMRARYSIPYFVSPDSAAVIECLPQCAGEPHPPRYEPIVQDDYQRMRAKTQYAS</sequence>
<comment type="similarity">
    <text evidence="1 2">Belongs to the iron/ascorbate-dependent oxidoreductase family.</text>
</comment>
<dbReference type="InterPro" id="IPR027443">
    <property type="entry name" value="IPNS-like_sf"/>
</dbReference>
<feature type="domain" description="Fe2OG dioxygenase" evidence="3">
    <location>
        <begin position="190"/>
        <end position="310"/>
    </location>
</feature>
<dbReference type="GeneID" id="19271042"/>
<keyword evidence="2" id="KW-0408">Iron</keyword>